<dbReference type="GO" id="GO:0140359">
    <property type="term" value="F:ABC-type transporter activity"/>
    <property type="evidence" value="ECO:0007669"/>
    <property type="project" value="InterPro"/>
</dbReference>
<feature type="domain" description="ABC transmembrane type-1" evidence="11">
    <location>
        <begin position="94"/>
        <end position="375"/>
    </location>
</feature>
<dbReference type="Pfam" id="PF00664">
    <property type="entry name" value="ABC_membrane"/>
    <property type="match status" value="1"/>
</dbReference>
<dbReference type="OrthoDB" id="74382at2759"/>
<dbReference type="PROSITE" id="PS50929">
    <property type="entry name" value="ABC_TM1F"/>
    <property type="match status" value="1"/>
</dbReference>
<comment type="subcellular location">
    <subcellularLocation>
        <location evidence="1">Endomembrane system</location>
        <topology evidence="1">Multi-pass membrane protein</topology>
    </subcellularLocation>
</comment>
<evidence type="ECO:0000256" key="6">
    <source>
        <dbReference type="ARBA" id="ARBA00022840"/>
    </source>
</evidence>
<evidence type="ECO:0000313" key="12">
    <source>
        <dbReference type="EMBL" id="OQR85908.1"/>
    </source>
</evidence>
<evidence type="ECO:0000256" key="1">
    <source>
        <dbReference type="ARBA" id="ARBA00004127"/>
    </source>
</evidence>
<feature type="transmembrane region" description="Helical" evidence="10">
    <location>
        <begin position="85"/>
        <end position="110"/>
    </location>
</feature>
<sequence length="400" mass="45895">MGLSTTYQSLPLGPGTTQRQKHPLDTVNFLSRWTYWWASPLIALGNERQLDADDLWPLQEENTCESVSSKFLPLYYKNNSIVRSFLTVFGWQAIFIGFMQLVGMACTLYGPLVLQQVVTSVENSTADFKTLFVPIVMLFLVKVAQAVIQTQMTLQNELLYVKFSAALQDVLYRKTMVLNAKSRRIKSTGEVSNLFTTDMMWILSVAYWINQLWIIPLQITAMMYLLWNILGSAMICGLVVMLVTLFTNRFLATMQRNNWKIMMDRKDARMKTVNEVFGSMQVIKMNAWEERYYEKIQSQRNLELKSLWKQFCISAMTVTINGAGPIMLTTVSFIAYVLWLGETLTAAKVFTALSLFSMIKVPMMMLPNIIANCMQAYVSYGRFKEYLALDEKIADDVQTQ</sequence>
<dbReference type="SUPFAM" id="SSF90123">
    <property type="entry name" value="ABC transporter transmembrane region"/>
    <property type="match status" value="1"/>
</dbReference>
<keyword evidence="13" id="KW-1185">Reference proteome</keyword>
<dbReference type="GO" id="GO:0005524">
    <property type="term" value="F:ATP binding"/>
    <property type="evidence" value="ECO:0007669"/>
    <property type="project" value="UniProtKB-KW"/>
</dbReference>
<keyword evidence="3 10" id="KW-0812">Transmembrane</keyword>
<dbReference type="PANTHER" id="PTHR24223">
    <property type="entry name" value="ATP-BINDING CASSETTE SUB-FAMILY C"/>
    <property type="match status" value="1"/>
</dbReference>
<feature type="transmembrane region" description="Helical" evidence="10">
    <location>
        <begin position="191"/>
        <end position="209"/>
    </location>
</feature>
<dbReference type="GO" id="GO:0016020">
    <property type="term" value="C:membrane"/>
    <property type="evidence" value="ECO:0007669"/>
    <property type="project" value="InterPro"/>
</dbReference>
<dbReference type="InterPro" id="IPR050173">
    <property type="entry name" value="ABC_transporter_C-like"/>
</dbReference>
<feature type="non-terminal residue" evidence="12">
    <location>
        <position position="400"/>
    </location>
</feature>
<dbReference type="GO" id="GO:0012505">
    <property type="term" value="C:endomembrane system"/>
    <property type="evidence" value="ECO:0007669"/>
    <property type="project" value="UniProtKB-SubCell"/>
</dbReference>
<dbReference type="InterPro" id="IPR044746">
    <property type="entry name" value="ABCC_6TM_D1"/>
</dbReference>
<dbReference type="InterPro" id="IPR011527">
    <property type="entry name" value="ABC1_TM_dom"/>
</dbReference>
<evidence type="ECO:0000256" key="9">
    <source>
        <dbReference type="SAM" id="MobiDB-lite"/>
    </source>
</evidence>
<dbReference type="Proteomes" id="UP000243217">
    <property type="component" value="Unassembled WGS sequence"/>
</dbReference>
<accession>A0A1V9YJL5</accession>
<dbReference type="STRING" id="74557.A0A1V9YJL5"/>
<evidence type="ECO:0000256" key="3">
    <source>
        <dbReference type="ARBA" id="ARBA00022692"/>
    </source>
</evidence>
<feature type="transmembrane region" description="Helical" evidence="10">
    <location>
        <begin position="221"/>
        <end position="246"/>
    </location>
</feature>
<keyword evidence="6 12" id="KW-0067">ATP-binding</keyword>
<keyword evidence="8 10" id="KW-0472">Membrane</keyword>
<keyword evidence="4" id="KW-0677">Repeat</keyword>
<evidence type="ECO:0000313" key="13">
    <source>
        <dbReference type="Proteomes" id="UP000243217"/>
    </source>
</evidence>
<dbReference type="EMBL" id="JNBS01003601">
    <property type="protein sequence ID" value="OQR85908.1"/>
    <property type="molecule type" value="Genomic_DNA"/>
</dbReference>
<dbReference type="PANTHER" id="PTHR24223:SF443">
    <property type="entry name" value="MULTIDRUG-RESISTANCE LIKE PROTEIN 1, ISOFORM I"/>
    <property type="match status" value="1"/>
</dbReference>
<keyword evidence="5" id="KW-0547">Nucleotide-binding</keyword>
<name>A0A1V9YJL5_9STRA</name>
<gene>
    <name evidence="12" type="ORF">THRCLA_10609</name>
</gene>
<dbReference type="InterPro" id="IPR036640">
    <property type="entry name" value="ABC1_TM_sf"/>
</dbReference>
<feature type="transmembrane region" description="Helical" evidence="10">
    <location>
        <begin position="130"/>
        <end position="148"/>
    </location>
</feature>
<organism evidence="12 13">
    <name type="scientific">Thraustotheca clavata</name>
    <dbReference type="NCBI Taxonomy" id="74557"/>
    <lineage>
        <taxon>Eukaryota</taxon>
        <taxon>Sar</taxon>
        <taxon>Stramenopiles</taxon>
        <taxon>Oomycota</taxon>
        <taxon>Saprolegniomycetes</taxon>
        <taxon>Saprolegniales</taxon>
        <taxon>Achlyaceae</taxon>
        <taxon>Thraustotheca</taxon>
    </lineage>
</organism>
<evidence type="ECO:0000256" key="8">
    <source>
        <dbReference type="ARBA" id="ARBA00023136"/>
    </source>
</evidence>
<evidence type="ECO:0000256" key="5">
    <source>
        <dbReference type="ARBA" id="ARBA00022741"/>
    </source>
</evidence>
<dbReference type="CDD" id="cd18579">
    <property type="entry name" value="ABC_6TM_ABCC_D1"/>
    <property type="match status" value="1"/>
</dbReference>
<evidence type="ECO:0000256" key="7">
    <source>
        <dbReference type="ARBA" id="ARBA00022989"/>
    </source>
</evidence>
<feature type="region of interest" description="Disordered" evidence="9">
    <location>
        <begin position="1"/>
        <end position="20"/>
    </location>
</feature>
<keyword evidence="7 10" id="KW-1133">Transmembrane helix</keyword>
<dbReference type="Gene3D" id="1.20.1560.10">
    <property type="entry name" value="ABC transporter type 1, transmembrane domain"/>
    <property type="match status" value="1"/>
</dbReference>
<reference evidence="12 13" key="1">
    <citation type="journal article" date="2014" name="Genome Biol. Evol.">
        <title>The secreted proteins of Achlya hypogyna and Thraustotheca clavata identify the ancestral oomycete secretome and reveal gene acquisitions by horizontal gene transfer.</title>
        <authorList>
            <person name="Misner I."/>
            <person name="Blouin N."/>
            <person name="Leonard G."/>
            <person name="Richards T.A."/>
            <person name="Lane C.E."/>
        </authorList>
    </citation>
    <scope>NUCLEOTIDE SEQUENCE [LARGE SCALE GENOMIC DNA]</scope>
    <source>
        <strain evidence="12 13">ATCC 34112</strain>
    </source>
</reference>
<keyword evidence="2" id="KW-0813">Transport</keyword>
<evidence type="ECO:0000259" key="11">
    <source>
        <dbReference type="PROSITE" id="PS50929"/>
    </source>
</evidence>
<evidence type="ECO:0000256" key="2">
    <source>
        <dbReference type="ARBA" id="ARBA00022448"/>
    </source>
</evidence>
<dbReference type="AlphaFoldDB" id="A0A1V9YJL5"/>
<dbReference type="FunFam" id="1.20.1560.10:FF:000006">
    <property type="entry name" value="ATP-binding cassette, sub-family C (CFTR/MRP), member 9"/>
    <property type="match status" value="1"/>
</dbReference>
<protein>
    <submittedName>
        <fullName evidence="12">ATP-binding Cassette (ABC) Superfamily</fullName>
    </submittedName>
</protein>
<comment type="caution">
    <text evidence="12">The sequence shown here is derived from an EMBL/GenBank/DDBJ whole genome shotgun (WGS) entry which is preliminary data.</text>
</comment>
<evidence type="ECO:0000256" key="10">
    <source>
        <dbReference type="SAM" id="Phobius"/>
    </source>
</evidence>
<evidence type="ECO:0000256" key="4">
    <source>
        <dbReference type="ARBA" id="ARBA00022737"/>
    </source>
</evidence>
<proteinExistence type="predicted"/>